<feature type="compositionally biased region" description="Low complexity" evidence="1">
    <location>
        <begin position="775"/>
        <end position="787"/>
    </location>
</feature>
<feature type="region of interest" description="Disordered" evidence="1">
    <location>
        <begin position="533"/>
        <end position="568"/>
    </location>
</feature>
<name>A0A7S4F6Z8_CHRCT</name>
<feature type="region of interest" description="Disordered" evidence="1">
    <location>
        <begin position="366"/>
        <end position="408"/>
    </location>
</feature>
<feature type="compositionally biased region" description="Basic residues" evidence="1">
    <location>
        <begin position="644"/>
        <end position="657"/>
    </location>
</feature>
<feature type="compositionally biased region" description="Gly residues" evidence="1">
    <location>
        <begin position="378"/>
        <end position="387"/>
    </location>
</feature>
<sequence>MAAECRTRTRPSCSTVRSRLLTALGNLTAMGDQQSPKGPSTVPSFARFSDILQQHRLECAFHACHHSFPGTHSAETLASHWLQSAIECGGRNTGGHESHYGGQACQAVWHAANQGFRKLSRATQPQLNSIQGHTSEQQDHQQTWRSTARDIADSDLSFAFEPIRNPLLSSAELISLLRSMWCAVEEEFSLDFDVNSENRPPSQQPLALLSREKKRAFPTPALLSAMPVSSMPTSLSPVSPSSSVTLITLAMGELGVAQACWLLSTALPLGWRVLVGTGAWAGRSTLAFKARVLRKLVGYVETPLVVFADGRDMLAQLPPAAVVDAFPHTGADFVWAADPACYPLGGFPYNLGLGGALCDRLFPKSSGGSGRSRSSSSGSGGSGGGRGGKLRESWRDGSESAAQKSKVGGAGTVNRWINSGGWVATRGAALSVLRRLDAPLADGEESGRQSGGGVGSQRGVPAWAGVETRAAPQMEAEEGNEPRQLRRRSAQSVGLCADAGTDQWYANTQFLRHRAERRLLGRADVGLSHGESTVGLRSQLGGHGTTGGTQGVGRGASTGAPSSDFGPLAPAPSATQVIDSDALFFACAAAIGPVEDQQLVLTLVRRSSGEVFGETSRRLSASMTSKPHEKVQQRGADALTRSAHATRRQHAPRRAQMPRHAFCKQTWGGPSTPSVSDVSVADDVSNGAHAYNASLVATDAASFVGAGCPALLHFNGRAKESALKPTVAALLLRDVQVAARRRGERLHRSRGSVMAVDLDVAPDEITDRSGGATGGSRAATASAGGDSDLQRSRAALTRVHVLLEIIRGQDHCKKSPTACIWCNATIMSIHRMKMTRTAGTFS</sequence>
<dbReference type="EMBL" id="HBIZ01044793">
    <property type="protein sequence ID" value="CAE0776025.1"/>
    <property type="molecule type" value="Transcribed_RNA"/>
</dbReference>
<protein>
    <submittedName>
        <fullName evidence="2">Uncharacterized protein</fullName>
    </submittedName>
</protein>
<feature type="region of interest" description="Disordered" evidence="1">
    <location>
        <begin position="468"/>
        <end position="488"/>
    </location>
</feature>
<gene>
    <name evidence="2" type="ORF">PCAR00345_LOCUS28661</name>
</gene>
<evidence type="ECO:0000313" key="2">
    <source>
        <dbReference type="EMBL" id="CAE0776025.1"/>
    </source>
</evidence>
<dbReference type="AlphaFoldDB" id="A0A7S4F6Z8"/>
<feature type="compositionally biased region" description="Basic and acidic residues" evidence="1">
    <location>
        <begin position="389"/>
        <end position="398"/>
    </location>
</feature>
<feature type="region of interest" description="Disordered" evidence="1">
    <location>
        <begin position="615"/>
        <end position="658"/>
    </location>
</feature>
<feature type="compositionally biased region" description="Gly residues" evidence="1">
    <location>
        <begin position="541"/>
        <end position="556"/>
    </location>
</feature>
<feature type="region of interest" description="Disordered" evidence="1">
    <location>
        <begin position="765"/>
        <end position="787"/>
    </location>
</feature>
<accession>A0A7S4F6Z8</accession>
<reference evidence="2" key="1">
    <citation type="submission" date="2021-01" db="EMBL/GenBank/DDBJ databases">
        <authorList>
            <person name="Corre E."/>
            <person name="Pelletier E."/>
            <person name="Niang G."/>
            <person name="Scheremetjew M."/>
            <person name="Finn R."/>
            <person name="Kale V."/>
            <person name="Holt S."/>
            <person name="Cochrane G."/>
            <person name="Meng A."/>
            <person name="Brown T."/>
            <person name="Cohen L."/>
        </authorList>
    </citation>
    <scope>NUCLEOTIDE SEQUENCE</scope>
    <source>
        <strain evidence="2">CCMP645</strain>
    </source>
</reference>
<evidence type="ECO:0000256" key="1">
    <source>
        <dbReference type="SAM" id="MobiDB-lite"/>
    </source>
</evidence>
<proteinExistence type="predicted"/>
<organism evidence="2">
    <name type="scientific">Chrysotila carterae</name>
    <name type="common">Marine alga</name>
    <name type="synonym">Syracosphaera carterae</name>
    <dbReference type="NCBI Taxonomy" id="13221"/>
    <lineage>
        <taxon>Eukaryota</taxon>
        <taxon>Haptista</taxon>
        <taxon>Haptophyta</taxon>
        <taxon>Prymnesiophyceae</taxon>
        <taxon>Isochrysidales</taxon>
        <taxon>Isochrysidaceae</taxon>
        <taxon>Chrysotila</taxon>
    </lineage>
</organism>